<dbReference type="OrthoDB" id="9759607at2"/>
<dbReference type="InterPro" id="IPR005330">
    <property type="entry name" value="MHYT_dom"/>
</dbReference>
<sequence>MIHDAMHVSYNMYLVVLSYLIAVTASYTALDMSGRVTHSAKGNRKIWLGCGAVSMGIGIWGMHFVGMLAMQFPISVTYKVVQVILSILFAIGSSLLAIYIASRHEIRSYQLLAGSMVMGGAISGMHYIGMSAIEEVQVTYDPLLFCVSILIAVLASVVALMLAFRFRESHAKAELVRKLASGMVMGIAITGMHYAGMAAASYYPAKDGASGVSTLPHIDQSLLALLVAVSAFVILKMVLISSCFTDRRTASRQAFHRSILESTMHAFLLLDQKGTITGCNIAAERTTGYAQEQLVGHSLFELITAIPGDAKYADTAALEQAGLEAMTNRFYEVQLRLAPGGRLPAELSVVRLSGEDPPIYLACFSDISGKKRAEAKLEETRGLSEKFVEGLPLGYLLCRGDMIIKANHKALQLLEVSYPDIVLQKPLSRWITKSSQTPYKLWMDNMVKNKSAAVIRLTIHTCEWNLLQVTLEGQRILLDGEPAVHIFILDAGADSSVPEHLSGGGTAAERASAMGEGMLQAALDNGQFKLIFQPRIRLNDYTLTGVEVLLRWEHPEYGLLSPSFFLTQIVKAGLVPAVGFWIFEQAAVQLKMWSDLGWGPLHMSVNLWNEQLDDTSLSDKLQGLLAQSGLSVPSMAVEIQTDWDAVNPVMRVERLTELRQGGIAITLANLTKNVFSVECMKKVPVQAIEIGRDYIHNLSDKGGTIAVVRAIIAMAHSLGLQTVAKGVETQEQLAILSQLGCDEVQGYYLCAPLAADDLQKMRPELLAFLRELREKLAR</sequence>
<feature type="transmembrane region" description="Helical" evidence="1">
    <location>
        <begin position="111"/>
        <end position="130"/>
    </location>
</feature>
<proteinExistence type="predicted"/>
<keyword evidence="1" id="KW-0812">Transmembrane</keyword>
<dbReference type="EMBL" id="SIRE01000004">
    <property type="protein sequence ID" value="TBL80623.1"/>
    <property type="molecule type" value="Genomic_DNA"/>
</dbReference>
<feature type="domain" description="MHYT" evidence="4">
    <location>
        <begin position="10"/>
        <end position="203"/>
    </location>
</feature>
<dbReference type="Gene3D" id="3.20.20.450">
    <property type="entry name" value="EAL domain"/>
    <property type="match status" value="1"/>
</dbReference>
<comment type="caution">
    <text evidence="5">The sequence shown here is derived from an EMBL/GenBank/DDBJ whole genome shotgun (WGS) entry which is preliminary data.</text>
</comment>
<feature type="transmembrane region" description="Helical" evidence="1">
    <location>
        <begin position="80"/>
        <end position="99"/>
    </location>
</feature>
<dbReference type="InterPro" id="IPR052155">
    <property type="entry name" value="Biofilm_reg_signaling"/>
</dbReference>
<dbReference type="InterPro" id="IPR013767">
    <property type="entry name" value="PAS_fold"/>
</dbReference>
<feature type="domain" description="EAL" evidence="3">
    <location>
        <begin position="512"/>
        <end position="766"/>
    </location>
</feature>
<dbReference type="AlphaFoldDB" id="A0A4Q9DXN8"/>
<dbReference type="SMART" id="SM00052">
    <property type="entry name" value="EAL"/>
    <property type="match status" value="1"/>
</dbReference>
<dbReference type="Gene3D" id="3.30.450.20">
    <property type="entry name" value="PAS domain"/>
    <property type="match status" value="1"/>
</dbReference>
<evidence type="ECO:0000259" key="2">
    <source>
        <dbReference type="PROSITE" id="PS50112"/>
    </source>
</evidence>
<protein>
    <submittedName>
        <fullName evidence="5">EAL domain-containing protein</fullName>
    </submittedName>
</protein>
<evidence type="ECO:0000256" key="1">
    <source>
        <dbReference type="PROSITE-ProRule" id="PRU00244"/>
    </source>
</evidence>
<keyword evidence="1" id="KW-1133">Transmembrane helix</keyword>
<dbReference type="InterPro" id="IPR001633">
    <property type="entry name" value="EAL_dom"/>
</dbReference>
<dbReference type="PANTHER" id="PTHR44757:SF2">
    <property type="entry name" value="BIOFILM ARCHITECTURE MAINTENANCE PROTEIN MBAA"/>
    <property type="match status" value="1"/>
</dbReference>
<dbReference type="SUPFAM" id="SSF55785">
    <property type="entry name" value="PYP-like sensor domain (PAS domain)"/>
    <property type="match status" value="1"/>
</dbReference>
<feature type="transmembrane region" description="Helical" evidence="1">
    <location>
        <begin position="223"/>
        <end position="244"/>
    </location>
</feature>
<evidence type="ECO:0000259" key="4">
    <source>
        <dbReference type="PROSITE" id="PS50924"/>
    </source>
</evidence>
<keyword evidence="6" id="KW-1185">Reference proteome</keyword>
<dbReference type="InterPro" id="IPR035965">
    <property type="entry name" value="PAS-like_dom_sf"/>
</dbReference>
<dbReference type="SUPFAM" id="SSF141868">
    <property type="entry name" value="EAL domain-like"/>
    <property type="match status" value="1"/>
</dbReference>
<dbReference type="Pfam" id="PF13188">
    <property type="entry name" value="PAS_8"/>
    <property type="match status" value="1"/>
</dbReference>
<evidence type="ECO:0000313" key="6">
    <source>
        <dbReference type="Proteomes" id="UP000293142"/>
    </source>
</evidence>
<keyword evidence="1" id="KW-0472">Membrane</keyword>
<dbReference type="CDD" id="cd00130">
    <property type="entry name" value="PAS"/>
    <property type="match status" value="1"/>
</dbReference>
<dbReference type="InterPro" id="IPR000014">
    <property type="entry name" value="PAS"/>
</dbReference>
<dbReference type="Pfam" id="PF03707">
    <property type="entry name" value="MHYT"/>
    <property type="match status" value="2"/>
</dbReference>
<dbReference type="Pfam" id="PF00563">
    <property type="entry name" value="EAL"/>
    <property type="match status" value="1"/>
</dbReference>
<feature type="domain" description="PAS" evidence="2">
    <location>
        <begin position="252"/>
        <end position="303"/>
    </location>
</feature>
<dbReference type="GO" id="GO:0006355">
    <property type="term" value="P:regulation of DNA-templated transcription"/>
    <property type="evidence" value="ECO:0007669"/>
    <property type="project" value="InterPro"/>
</dbReference>
<dbReference type="GO" id="GO:0016020">
    <property type="term" value="C:membrane"/>
    <property type="evidence" value="ECO:0007669"/>
    <property type="project" value="UniProtKB-UniRule"/>
</dbReference>
<dbReference type="InterPro" id="IPR035919">
    <property type="entry name" value="EAL_sf"/>
</dbReference>
<dbReference type="PROSITE" id="PS50883">
    <property type="entry name" value="EAL"/>
    <property type="match status" value="1"/>
</dbReference>
<dbReference type="CDD" id="cd01948">
    <property type="entry name" value="EAL"/>
    <property type="match status" value="1"/>
</dbReference>
<name>A0A4Q9DXN8_9BACL</name>
<feature type="transmembrane region" description="Helical" evidence="1">
    <location>
        <begin position="46"/>
        <end position="74"/>
    </location>
</feature>
<reference evidence="5 6" key="1">
    <citation type="submission" date="2019-02" db="EMBL/GenBank/DDBJ databases">
        <title>Paenibacillus sp. nov., isolated from surface-sterilized tissue of Thalictrum simplex L.</title>
        <authorList>
            <person name="Tuo L."/>
        </authorList>
    </citation>
    <scope>NUCLEOTIDE SEQUENCE [LARGE SCALE GENOMIC DNA]</scope>
    <source>
        <strain evidence="5 6">N2SHLJ1</strain>
    </source>
</reference>
<dbReference type="PROSITE" id="PS50924">
    <property type="entry name" value="MHYT"/>
    <property type="match status" value="1"/>
</dbReference>
<dbReference type="PROSITE" id="PS50112">
    <property type="entry name" value="PAS"/>
    <property type="match status" value="1"/>
</dbReference>
<dbReference type="Proteomes" id="UP000293142">
    <property type="component" value="Unassembled WGS sequence"/>
</dbReference>
<dbReference type="SMART" id="SM00091">
    <property type="entry name" value="PAS"/>
    <property type="match status" value="1"/>
</dbReference>
<feature type="transmembrane region" description="Helical" evidence="1">
    <location>
        <begin position="142"/>
        <end position="164"/>
    </location>
</feature>
<evidence type="ECO:0000313" key="5">
    <source>
        <dbReference type="EMBL" id="TBL80623.1"/>
    </source>
</evidence>
<dbReference type="RefSeq" id="WP_131012224.1">
    <property type="nucleotide sequence ID" value="NZ_SIRE01000004.1"/>
</dbReference>
<dbReference type="PANTHER" id="PTHR44757">
    <property type="entry name" value="DIGUANYLATE CYCLASE DGCP"/>
    <property type="match status" value="1"/>
</dbReference>
<dbReference type="Pfam" id="PF00989">
    <property type="entry name" value="PAS"/>
    <property type="match status" value="1"/>
</dbReference>
<evidence type="ECO:0000259" key="3">
    <source>
        <dbReference type="PROSITE" id="PS50883"/>
    </source>
</evidence>
<feature type="transmembrane region" description="Helical" evidence="1">
    <location>
        <begin position="12"/>
        <end position="34"/>
    </location>
</feature>
<dbReference type="NCBIfam" id="TIGR00229">
    <property type="entry name" value="sensory_box"/>
    <property type="match status" value="1"/>
</dbReference>
<gene>
    <name evidence="5" type="ORF">EYB31_05180</name>
</gene>
<organism evidence="5 6">
    <name type="scientific">Paenibacillus thalictri</name>
    <dbReference type="NCBI Taxonomy" id="2527873"/>
    <lineage>
        <taxon>Bacteria</taxon>
        <taxon>Bacillati</taxon>
        <taxon>Bacillota</taxon>
        <taxon>Bacilli</taxon>
        <taxon>Bacillales</taxon>
        <taxon>Paenibacillaceae</taxon>
        <taxon>Paenibacillus</taxon>
    </lineage>
</organism>
<accession>A0A4Q9DXN8</accession>
<feature type="transmembrane region" description="Helical" evidence="1">
    <location>
        <begin position="184"/>
        <end position="203"/>
    </location>
</feature>